<dbReference type="GO" id="GO:0016747">
    <property type="term" value="F:acyltransferase activity, transferring groups other than amino-acyl groups"/>
    <property type="evidence" value="ECO:0007669"/>
    <property type="project" value="TreeGrafter"/>
</dbReference>
<dbReference type="InterPro" id="IPR050317">
    <property type="entry name" value="Plant_Fungal_Acyltransferase"/>
</dbReference>
<dbReference type="Gene3D" id="3.30.559.10">
    <property type="entry name" value="Chloramphenicol acetyltransferase-like domain"/>
    <property type="match status" value="2"/>
</dbReference>
<dbReference type="PANTHER" id="PTHR31642">
    <property type="entry name" value="TRICHOTHECENE 3-O-ACETYLTRANSFERASE"/>
    <property type="match status" value="1"/>
</dbReference>
<comment type="similarity">
    <text evidence="1">Belongs to the plant acyltransferase family.</text>
</comment>
<protein>
    <recommendedName>
        <fullName evidence="4">Protein ECERIFERUM 26-like</fullName>
    </recommendedName>
</protein>
<sequence length="434" mass="48351">MVFSKEESLVYGFKLSSVGPGKVSGTDVVHELSSMDLAMKLHYLRGVYFFDSQAVQGLTIHHIKETMFTWFNEYYHTCGRFRRSDGGRPYIKCNDCGARFIEAQCDRTIDEWLGMKDWSSLQNLLVSQQVIGPELSFSPPVLLQITYFKCGGLAFGLSWAHVLGDAFSAIDFINRWGQIMALYQPNAPPPNTKLENFENSPGIAKELPLSLKRVDPVGDHWITPNNSKMELFSFTITPSQITHFQMKVMGPIFESLCAIMWKSIAKIRQDGSEPKTVSICKNDHKKHKSGKLSNSLLISTVKTDISVPDADPNKLAKFLVDQAIDETTQIKEAVEKDQGVSDFVVYGANLTFVDFQEADLYGLEFQGHKPIFASYTIQGVGDKGVVLVLPGPPKDSGKNGGDGKLVTVILPEGEILELKSELRKNDLLLENTIE</sequence>
<dbReference type="InterPro" id="IPR023213">
    <property type="entry name" value="CAT-like_dom_sf"/>
</dbReference>
<dbReference type="EMBL" id="JAEACU010000007">
    <property type="protein sequence ID" value="KAH7521633.1"/>
    <property type="molecule type" value="Genomic_DNA"/>
</dbReference>
<evidence type="ECO:0000313" key="3">
    <source>
        <dbReference type="Proteomes" id="UP000813462"/>
    </source>
</evidence>
<comment type="caution">
    <text evidence="2">The sequence shown here is derived from an EMBL/GenBank/DDBJ whole genome shotgun (WGS) entry which is preliminary data.</text>
</comment>
<dbReference type="OrthoDB" id="1862401at2759"/>
<reference evidence="2" key="1">
    <citation type="journal article" date="2021" name="Front. Plant Sci.">
        <title>Chromosome-Scale Genome Assembly for Chinese Sour Jujube and Insights Into Its Genome Evolution and Domestication Signature.</title>
        <authorList>
            <person name="Shen L.-Y."/>
            <person name="Luo H."/>
            <person name="Wang X.-L."/>
            <person name="Wang X.-M."/>
            <person name="Qiu X.-J."/>
            <person name="Liu H."/>
            <person name="Zhou S.-S."/>
            <person name="Jia K.-H."/>
            <person name="Nie S."/>
            <person name="Bao Y.-T."/>
            <person name="Zhang R.-G."/>
            <person name="Yun Q.-Z."/>
            <person name="Chai Y.-H."/>
            <person name="Lu J.-Y."/>
            <person name="Li Y."/>
            <person name="Zhao S.-W."/>
            <person name="Mao J.-F."/>
            <person name="Jia S.-G."/>
            <person name="Mao Y.-M."/>
        </authorList>
    </citation>
    <scope>NUCLEOTIDE SEQUENCE</scope>
    <source>
        <strain evidence="2">AT0</strain>
        <tissue evidence="2">Leaf</tissue>
    </source>
</reference>
<dbReference type="AlphaFoldDB" id="A0A978V2Q0"/>
<organism evidence="2 3">
    <name type="scientific">Ziziphus jujuba var. spinosa</name>
    <dbReference type="NCBI Taxonomy" id="714518"/>
    <lineage>
        <taxon>Eukaryota</taxon>
        <taxon>Viridiplantae</taxon>
        <taxon>Streptophyta</taxon>
        <taxon>Embryophyta</taxon>
        <taxon>Tracheophyta</taxon>
        <taxon>Spermatophyta</taxon>
        <taxon>Magnoliopsida</taxon>
        <taxon>eudicotyledons</taxon>
        <taxon>Gunneridae</taxon>
        <taxon>Pentapetalae</taxon>
        <taxon>rosids</taxon>
        <taxon>fabids</taxon>
        <taxon>Rosales</taxon>
        <taxon>Rhamnaceae</taxon>
        <taxon>Paliureae</taxon>
        <taxon>Ziziphus</taxon>
    </lineage>
</organism>
<accession>A0A978V2Q0</accession>
<dbReference type="Pfam" id="PF02458">
    <property type="entry name" value="Transferase"/>
    <property type="match status" value="1"/>
</dbReference>
<evidence type="ECO:0000313" key="2">
    <source>
        <dbReference type="EMBL" id="KAH7521633.1"/>
    </source>
</evidence>
<dbReference type="Proteomes" id="UP000813462">
    <property type="component" value="Unassembled WGS sequence"/>
</dbReference>
<name>A0A978V2Q0_ZIZJJ</name>
<evidence type="ECO:0008006" key="4">
    <source>
        <dbReference type="Google" id="ProtNLM"/>
    </source>
</evidence>
<gene>
    <name evidence="2" type="ORF">FEM48_Zijuj07G0053700</name>
</gene>
<evidence type="ECO:0000256" key="1">
    <source>
        <dbReference type="ARBA" id="ARBA00009861"/>
    </source>
</evidence>
<dbReference type="PANTHER" id="PTHR31642:SF115">
    <property type="entry name" value="PROTEIN ECERIFERUM 26-LIKE"/>
    <property type="match status" value="1"/>
</dbReference>
<proteinExistence type="inferred from homology"/>